<dbReference type="Proteomes" id="UP000460257">
    <property type="component" value="Unassembled WGS sequence"/>
</dbReference>
<accession>A0A6N7J0B3</accession>
<dbReference type="Gene3D" id="1.25.40.10">
    <property type="entry name" value="Tetratricopeptide repeat domain"/>
    <property type="match status" value="1"/>
</dbReference>
<comment type="caution">
    <text evidence="1">The sequence shown here is derived from an EMBL/GenBank/DDBJ whole genome shotgun (WGS) entry which is preliminary data.</text>
</comment>
<protein>
    <recommendedName>
        <fullName evidence="3">Tetratricopeptide repeat protein</fullName>
    </recommendedName>
</protein>
<proteinExistence type="predicted"/>
<dbReference type="AlphaFoldDB" id="A0A6N7J0B3"/>
<dbReference type="EMBL" id="VOGC01000006">
    <property type="protein sequence ID" value="MQN01441.1"/>
    <property type="molecule type" value="Genomic_DNA"/>
</dbReference>
<keyword evidence="2" id="KW-1185">Reference proteome</keyword>
<gene>
    <name evidence="1" type="ORF">FRC54_05860</name>
</gene>
<sequence length="263" mass="29798">MGELILCRKPLAPAPFYIESTSLNIYSLEELSWFIFHHTDILESDFLSDELIDWISNEAGYRDLSLRLKAGRDADTPFHVLIEMILTSCGYLTPKEIKDCVREVRLSAGLSTAEKRKKRADLMVQSGALRKGITAYQRILASEDLERSTYGDICHDIGYAYARLFLFDEAAEWYKKAYEHNLSIKSLMQLLFSLMELNDEDGIKDICETYHIADEELERARAVFAAAGETKAVKAATEKVTDGGNLHEFVAGLKSDYIRKYGA</sequence>
<reference evidence="1" key="1">
    <citation type="journal article" date="2020" name="Appl. Environ. Microbiol.">
        <title>Medium-Chain Fatty Acid Synthesis by 'Candidatus Weimeria bifida' gen. nov., sp. nov., and 'Candidatus Pseudoramibacter fermentans' sp. nov.</title>
        <authorList>
            <person name="Scarborough M.J."/>
            <person name="Myers K.S."/>
            <person name="Donohue T.J."/>
            <person name="Noguera D.R."/>
        </authorList>
    </citation>
    <scope>NUCLEOTIDE SEQUENCE</scope>
    <source>
        <strain evidence="1">LCO1.1</strain>
    </source>
</reference>
<evidence type="ECO:0000313" key="1">
    <source>
        <dbReference type="EMBL" id="MQN01441.1"/>
    </source>
</evidence>
<dbReference type="SUPFAM" id="SSF48452">
    <property type="entry name" value="TPR-like"/>
    <property type="match status" value="1"/>
</dbReference>
<evidence type="ECO:0008006" key="3">
    <source>
        <dbReference type="Google" id="ProtNLM"/>
    </source>
</evidence>
<evidence type="ECO:0000313" key="2">
    <source>
        <dbReference type="Proteomes" id="UP000460257"/>
    </source>
</evidence>
<name>A0A6N7J0B3_9FIRM</name>
<organism evidence="1 2">
    <name type="scientific">Candidatus Weimeria bifida</name>
    <dbReference type="NCBI Taxonomy" id="2599074"/>
    <lineage>
        <taxon>Bacteria</taxon>
        <taxon>Bacillati</taxon>
        <taxon>Bacillota</taxon>
        <taxon>Clostridia</taxon>
        <taxon>Lachnospirales</taxon>
        <taxon>Lachnospiraceae</taxon>
        <taxon>Candidatus Weimeria</taxon>
    </lineage>
</organism>
<dbReference type="InterPro" id="IPR011990">
    <property type="entry name" value="TPR-like_helical_dom_sf"/>
</dbReference>